<dbReference type="Proteomes" id="UP000014254">
    <property type="component" value="Unassembled WGS sequence"/>
</dbReference>
<dbReference type="AlphaFoldDB" id="S2JIM0"/>
<name>S2JIM0_MUCC1</name>
<evidence type="ECO:0000313" key="3">
    <source>
        <dbReference type="Proteomes" id="UP000014254"/>
    </source>
</evidence>
<gene>
    <name evidence="2" type="ORF">HMPREF1544_03417</name>
</gene>
<evidence type="ECO:0000256" key="1">
    <source>
        <dbReference type="SAM" id="Phobius"/>
    </source>
</evidence>
<accession>S2JIM0</accession>
<organism evidence="2 3">
    <name type="scientific">Mucor circinelloides f. circinelloides (strain 1006PhL)</name>
    <name type="common">Mucormycosis agent</name>
    <name type="synonym">Calyptromyces circinelloides</name>
    <dbReference type="NCBI Taxonomy" id="1220926"/>
    <lineage>
        <taxon>Eukaryota</taxon>
        <taxon>Fungi</taxon>
        <taxon>Fungi incertae sedis</taxon>
        <taxon>Mucoromycota</taxon>
        <taxon>Mucoromycotina</taxon>
        <taxon>Mucoromycetes</taxon>
        <taxon>Mucorales</taxon>
        <taxon>Mucorineae</taxon>
        <taxon>Mucoraceae</taxon>
        <taxon>Mucor</taxon>
    </lineage>
</organism>
<dbReference type="OrthoDB" id="2256709at2759"/>
<sequence length="78" mass="9093">MNKYQTKKDMSLKRLQCLLSDVFRPLDVLGYENEISNAIFKCLRIVILYYLMPLLNSMICVTTSPFSRLSLLFHSASR</sequence>
<dbReference type="InParanoid" id="S2JIM0"/>
<keyword evidence="3" id="KW-1185">Reference proteome</keyword>
<keyword evidence="1" id="KW-0472">Membrane</keyword>
<reference evidence="3" key="1">
    <citation type="submission" date="2013-05" db="EMBL/GenBank/DDBJ databases">
        <title>The Genome sequence of Mucor circinelloides f. circinelloides 1006PhL.</title>
        <authorList>
            <consortium name="The Broad Institute Genomics Platform"/>
            <person name="Cuomo C."/>
            <person name="Earl A."/>
            <person name="Findley K."/>
            <person name="Lee S.C."/>
            <person name="Walker B."/>
            <person name="Young S."/>
            <person name="Zeng Q."/>
            <person name="Gargeya S."/>
            <person name="Fitzgerald M."/>
            <person name="Haas B."/>
            <person name="Abouelleil A."/>
            <person name="Allen A.W."/>
            <person name="Alvarado L."/>
            <person name="Arachchi H.M."/>
            <person name="Berlin A.M."/>
            <person name="Chapman S.B."/>
            <person name="Gainer-Dewar J."/>
            <person name="Goldberg J."/>
            <person name="Griggs A."/>
            <person name="Gujja S."/>
            <person name="Hansen M."/>
            <person name="Howarth C."/>
            <person name="Imamovic A."/>
            <person name="Ireland A."/>
            <person name="Larimer J."/>
            <person name="McCowan C."/>
            <person name="Murphy C."/>
            <person name="Pearson M."/>
            <person name="Poon T.W."/>
            <person name="Priest M."/>
            <person name="Roberts A."/>
            <person name="Saif S."/>
            <person name="Shea T."/>
            <person name="Sisk P."/>
            <person name="Sykes S."/>
            <person name="Wortman J."/>
            <person name="Nusbaum C."/>
            <person name="Birren B."/>
        </authorList>
    </citation>
    <scope>NUCLEOTIDE SEQUENCE [LARGE SCALE GENOMIC DNA]</scope>
    <source>
        <strain evidence="3">1006PhL</strain>
    </source>
</reference>
<keyword evidence="1" id="KW-1133">Transmembrane helix</keyword>
<dbReference type="VEuPathDB" id="FungiDB:HMPREF1544_03417"/>
<proteinExistence type="predicted"/>
<dbReference type="EMBL" id="KE123930">
    <property type="protein sequence ID" value="EPB89754.1"/>
    <property type="molecule type" value="Genomic_DNA"/>
</dbReference>
<protein>
    <submittedName>
        <fullName evidence="2">Uncharacterized protein</fullName>
    </submittedName>
</protein>
<keyword evidence="1" id="KW-0812">Transmembrane</keyword>
<feature type="transmembrane region" description="Helical" evidence="1">
    <location>
        <begin position="47"/>
        <end position="66"/>
    </location>
</feature>
<evidence type="ECO:0000313" key="2">
    <source>
        <dbReference type="EMBL" id="EPB89754.1"/>
    </source>
</evidence>